<accession>X1A9G5</accession>
<proteinExistence type="predicted"/>
<dbReference type="AlphaFoldDB" id="X1A9G5"/>
<feature type="non-terminal residue" evidence="1">
    <location>
        <position position="36"/>
    </location>
</feature>
<comment type="caution">
    <text evidence="1">The sequence shown here is derived from an EMBL/GenBank/DDBJ whole genome shotgun (WGS) entry which is preliminary data.</text>
</comment>
<protein>
    <submittedName>
        <fullName evidence="1">Uncharacterized protein</fullName>
    </submittedName>
</protein>
<name>X1A9G5_9ZZZZ</name>
<gene>
    <name evidence="1" type="ORF">S01H4_35472</name>
</gene>
<reference evidence="1" key="1">
    <citation type="journal article" date="2014" name="Front. Microbiol.">
        <title>High frequency of phylogenetically diverse reductive dehalogenase-homologous genes in deep subseafloor sedimentary metagenomes.</title>
        <authorList>
            <person name="Kawai M."/>
            <person name="Futagami T."/>
            <person name="Toyoda A."/>
            <person name="Takaki Y."/>
            <person name="Nishi S."/>
            <person name="Hori S."/>
            <person name="Arai W."/>
            <person name="Tsubouchi T."/>
            <person name="Morono Y."/>
            <person name="Uchiyama I."/>
            <person name="Ito T."/>
            <person name="Fujiyama A."/>
            <person name="Inagaki F."/>
            <person name="Takami H."/>
        </authorList>
    </citation>
    <scope>NUCLEOTIDE SEQUENCE</scope>
    <source>
        <strain evidence="1">Expedition CK06-06</strain>
    </source>
</reference>
<dbReference type="EMBL" id="BART01018867">
    <property type="protein sequence ID" value="GAG79005.1"/>
    <property type="molecule type" value="Genomic_DNA"/>
</dbReference>
<organism evidence="1">
    <name type="scientific">marine sediment metagenome</name>
    <dbReference type="NCBI Taxonomy" id="412755"/>
    <lineage>
        <taxon>unclassified sequences</taxon>
        <taxon>metagenomes</taxon>
        <taxon>ecological metagenomes</taxon>
    </lineage>
</organism>
<evidence type="ECO:0000313" key="1">
    <source>
        <dbReference type="EMBL" id="GAG79005.1"/>
    </source>
</evidence>
<sequence>MAKVEKVDEYKMFAGCTIGNRIPFIEASSRFLLICV</sequence>